<name>A0ABW3T7Q6_9RHOB</name>
<evidence type="ECO:0000313" key="2">
    <source>
        <dbReference type="EMBL" id="MFD1193073.1"/>
    </source>
</evidence>
<sequence length="242" mass="26047">MLDNHSAPRALVLPPPYAAHWLAQGDTQTKACVMAPEHGAGTLVWHCSQPRDGRRPSTAGRFDFAVVLEPDVPLIEARKAFVLGMLALGDALAAHCPPERAVSFGWPGEVRLDAGRLGGMRLHLPDGVAEDEVPDWMVLGVELIADRDNLTAPGSKPDSVSLKEEDFTDPPAILESFAAYLMLNFDRMAHGGYEALALRYGERLAAGGTMAAAVDLRDADGLARLGEALHLTPWRDDTGPRL</sequence>
<keyword evidence="3" id="KW-1185">Reference proteome</keyword>
<dbReference type="EMBL" id="JBHTKR010000001">
    <property type="protein sequence ID" value="MFD1193073.1"/>
    <property type="molecule type" value="Genomic_DNA"/>
</dbReference>
<feature type="domain" description="BPL/LPL catalytic" evidence="1">
    <location>
        <begin position="13"/>
        <end position="200"/>
    </location>
</feature>
<protein>
    <submittedName>
        <fullName evidence="2">Biotin/lipoate--protein ligase family protein</fullName>
    </submittedName>
</protein>
<evidence type="ECO:0000259" key="1">
    <source>
        <dbReference type="Pfam" id="PF16917"/>
    </source>
</evidence>
<keyword evidence="2" id="KW-0436">Ligase</keyword>
<dbReference type="Proteomes" id="UP001597151">
    <property type="component" value="Unassembled WGS sequence"/>
</dbReference>
<dbReference type="SUPFAM" id="SSF55681">
    <property type="entry name" value="Class II aaRS and biotin synthetases"/>
    <property type="match status" value="1"/>
</dbReference>
<proteinExistence type="predicted"/>
<reference evidence="3" key="1">
    <citation type="journal article" date="2019" name="Int. J. Syst. Evol. Microbiol.">
        <title>The Global Catalogue of Microorganisms (GCM) 10K type strain sequencing project: providing services to taxonomists for standard genome sequencing and annotation.</title>
        <authorList>
            <consortium name="The Broad Institute Genomics Platform"/>
            <consortium name="The Broad Institute Genome Sequencing Center for Infectious Disease"/>
            <person name="Wu L."/>
            <person name="Ma J."/>
        </authorList>
    </citation>
    <scope>NUCLEOTIDE SEQUENCE [LARGE SCALE GENOMIC DNA]</scope>
    <source>
        <strain evidence="3">CCUG 55328</strain>
    </source>
</reference>
<dbReference type="InterPro" id="IPR045864">
    <property type="entry name" value="aa-tRNA-synth_II/BPL/LPL"/>
</dbReference>
<accession>A0ABW3T7Q6</accession>
<dbReference type="RefSeq" id="WP_380787984.1">
    <property type="nucleotide sequence ID" value="NZ_JBHTKR010000001.1"/>
</dbReference>
<comment type="caution">
    <text evidence="2">The sequence shown here is derived from an EMBL/GenBank/DDBJ whole genome shotgun (WGS) entry which is preliminary data.</text>
</comment>
<dbReference type="InterPro" id="IPR004143">
    <property type="entry name" value="BPL_LPL_catalytic"/>
</dbReference>
<dbReference type="Pfam" id="PF16917">
    <property type="entry name" value="BPL_LplA_LipB_2"/>
    <property type="match status" value="1"/>
</dbReference>
<evidence type="ECO:0000313" key="3">
    <source>
        <dbReference type="Proteomes" id="UP001597151"/>
    </source>
</evidence>
<gene>
    <name evidence="2" type="ORF">ACFQ3C_00130</name>
</gene>
<organism evidence="2 3">
    <name type="scientific">Seohaeicola saemankumensis</name>
    <dbReference type="NCBI Taxonomy" id="481181"/>
    <lineage>
        <taxon>Bacteria</taxon>
        <taxon>Pseudomonadati</taxon>
        <taxon>Pseudomonadota</taxon>
        <taxon>Alphaproteobacteria</taxon>
        <taxon>Rhodobacterales</taxon>
        <taxon>Roseobacteraceae</taxon>
        <taxon>Seohaeicola</taxon>
    </lineage>
</organism>
<dbReference type="Gene3D" id="3.30.930.10">
    <property type="entry name" value="Bira Bifunctional Protein, Domain 2"/>
    <property type="match status" value="1"/>
</dbReference>
<dbReference type="GO" id="GO:0016874">
    <property type="term" value="F:ligase activity"/>
    <property type="evidence" value="ECO:0007669"/>
    <property type="project" value="UniProtKB-KW"/>
</dbReference>